<sequence>MADPKIGVQLDLPRKEQTNQTNPCYSTYRNRSDQLSSFLSDHNVRISSSRTINRLSENDHNHILKQAIIMPRNERKLRKLAYQCPIPVGDGGLGESSMDSSITVPPLSSDLEKNKNINQKDELMSIDINSKFSLIQSNDKKKNETSNHILIRHNNCIHLTPKHDSKKDNLNELPMFYTTSIGSCSNGLSKFCRRYKVFFN</sequence>
<dbReference type="Proteomes" id="UP001142055">
    <property type="component" value="Chromosome 1"/>
</dbReference>
<protein>
    <submittedName>
        <fullName evidence="1">Uncharacterized protein</fullName>
    </submittedName>
</protein>
<evidence type="ECO:0000313" key="1">
    <source>
        <dbReference type="EMBL" id="KAJ6221582.1"/>
    </source>
</evidence>
<evidence type="ECO:0000313" key="2">
    <source>
        <dbReference type="Proteomes" id="UP001142055"/>
    </source>
</evidence>
<organism evidence="1 2">
    <name type="scientific">Blomia tropicalis</name>
    <name type="common">Mite</name>
    <dbReference type="NCBI Taxonomy" id="40697"/>
    <lineage>
        <taxon>Eukaryota</taxon>
        <taxon>Metazoa</taxon>
        <taxon>Ecdysozoa</taxon>
        <taxon>Arthropoda</taxon>
        <taxon>Chelicerata</taxon>
        <taxon>Arachnida</taxon>
        <taxon>Acari</taxon>
        <taxon>Acariformes</taxon>
        <taxon>Sarcoptiformes</taxon>
        <taxon>Astigmata</taxon>
        <taxon>Glycyphagoidea</taxon>
        <taxon>Echimyopodidae</taxon>
        <taxon>Blomia</taxon>
    </lineage>
</organism>
<accession>A0A9Q0MC96</accession>
<name>A0A9Q0MC96_BLOTA</name>
<comment type="caution">
    <text evidence="1">The sequence shown here is derived from an EMBL/GenBank/DDBJ whole genome shotgun (WGS) entry which is preliminary data.</text>
</comment>
<reference evidence="1" key="1">
    <citation type="submission" date="2022-12" db="EMBL/GenBank/DDBJ databases">
        <title>Genome assemblies of Blomia tropicalis.</title>
        <authorList>
            <person name="Cui Y."/>
        </authorList>
    </citation>
    <scope>NUCLEOTIDE SEQUENCE</scope>
    <source>
        <tissue evidence="1">Adult mites</tissue>
    </source>
</reference>
<proteinExistence type="predicted"/>
<dbReference type="EMBL" id="JAPWDV010000001">
    <property type="protein sequence ID" value="KAJ6221582.1"/>
    <property type="molecule type" value="Genomic_DNA"/>
</dbReference>
<dbReference type="AlphaFoldDB" id="A0A9Q0MC96"/>
<keyword evidence="2" id="KW-1185">Reference proteome</keyword>
<gene>
    <name evidence="1" type="ORF">RDWZM_000127</name>
</gene>